<dbReference type="Proteomes" id="UP000287502">
    <property type="component" value="Chromosome"/>
</dbReference>
<feature type="domain" description="Methyltransferase FkbM" evidence="1">
    <location>
        <begin position="381"/>
        <end position="539"/>
    </location>
</feature>
<dbReference type="InterPro" id="IPR052514">
    <property type="entry name" value="SAM-dependent_MTase"/>
</dbReference>
<dbReference type="InterPro" id="IPR011990">
    <property type="entry name" value="TPR-like_helical_dom_sf"/>
</dbReference>
<dbReference type="SUPFAM" id="SSF48452">
    <property type="entry name" value="TPR-like"/>
    <property type="match status" value="1"/>
</dbReference>
<protein>
    <submittedName>
        <fullName evidence="2">FkbM family methyltransferase</fullName>
    </submittedName>
</protein>
<keyword evidence="2" id="KW-0808">Transferase</keyword>
<dbReference type="PANTHER" id="PTHR34203:SF15">
    <property type="entry name" value="SLL1173 PROTEIN"/>
    <property type="match status" value="1"/>
</dbReference>
<dbReference type="GO" id="GO:0008168">
    <property type="term" value="F:methyltransferase activity"/>
    <property type="evidence" value="ECO:0007669"/>
    <property type="project" value="UniProtKB-KW"/>
</dbReference>
<name>A0A3R5Y5B7_9BACT</name>
<gene>
    <name evidence="2" type="ORF">EP073_01325</name>
</gene>
<proteinExistence type="predicted"/>
<dbReference type="RefSeq" id="WP_128465376.1">
    <property type="nucleotide sequence ID" value="NZ_CP035108.1"/>
</dbReference>
<dbReference type="Gene3D" id="1.25.40.10">
    <property type="entry name" value="Tetratricopeptide repeat domain"/>
    <property type="match status" value="1"/>
</dbReference>
<dbReference type="InterPro" id="IPR029063">
    <property type="entry name" value="SAM-dependent_MTases_sf"/>
</dbReference>
<dbReference type="AlphaFoldDB" id="A0A3R5Y5B7"/>
<keyword evidence="2" id="KW-0489">Methyltransferase</keyword>
<dbReference type="KEGG" id="gtl:EP073_01325"/>
<dbReference type="Gene3D" id="3.40.50.150">
    <property type="entry name" value="Vaccinia Virus protein VP39"/>
    <property type="match status" value="1"/>
</dbReference>
<organism evidence="2 3">
    <name type="scientific">Geovibrio thiophilus</name>
    <dbReference type="NCBI Taxonomy" id="139438"/>
    <lineage>
        <taxon>Bacteria</taxon>
        <taxon>Pseudomonadati</taxon>
        <taxon>Deferribacterota</taxon>
        <taxon>Deferribacteres</taxon>
        <taxon>Deferribacterales</taxon>
        <taxon>Geovibrionaceae</taxon>
        <taxon>Geovibrio</taxon>
    </lineage>
</organism>
<dbReference type="PANTHER" id="PTHR34203">
    <property type="entry name" value="METHYLTRANSFERASE, FKBM FAMILY PROTEIN"/>
    <property type="match status" value="1"/>
</dbReference>
<accession>A0A3R5Y5B7</accession>
<dbReference type="GO" id="GO:0032259">
    <property type="term" value="P:methylation"/>
    <property type="evidence" value="ECO:0007669"/>
    <property type="project" value="UniProtKB-KW"/>
</dbReference>
<sequence>MNGFIETLFGSMPADFGWLEKLKQAADAEPVELFEAETAAENIYKTDDEYKNALSRLAYYLAYAEQYDEALRLFEKDAKSGRQTWWGKLRHAECIALSGDAATASAMVQETYSESPAAVNGFGHMGWALLRTGKAERAEVIEIVKRDIELGRITNGFKLVAGRIIAPVQADMAEKLINEAYSADSSLKDGFYLIAVEFMREKDYAVALRWFEKDDAGGRMSSEQRLKYAEILARTGRMPDAERNVEAAYESDALLKDGYSRLLRFSSVFDAPRFAHLLAEEKRRGRSTGIYAEADAERLSENYGLLADIERAEKRFGISVGLQYVALEKMVRENAGAGFADVLGFRLKIVSPFDVLVQFREIFLEENYYFTSEKEAPFIIDGGANAGMALAYFKWLYPSSAIAAFEPNPELYEICKENIETNGWESVTLHPYALSDSEGTAQFTVYPSMPMGSGLAGRFSALESRRIDVKTVRLSGYMSEYTDFLKLDIEGAEEAVLREAADSLSENCGSGFIEYHYDSETAENSLGSILHLLEDKGFAYEIRSMHIRRKNAAPADKWSMNIFFTSRRKSDD</sequence>
<dbReference type="EMBL" id="CP035108">
    <property type="protein sequence ID" value="QAR32089.1"/>
    <property type="molecule type" value="Genomic_DNA"/>
</dbReference>
<dbReference type="InterPro" id="IPR006342">
    <property type="entry name" value="FkbM_mtfrase"/>
</dbReference>
<dbReference type="Pfam" id="PF05050">
    <property type="entry name" value="Methyltransf_21"/>
    <property type="match status" value="1"/>
</dbReference>
<dbReference type="SUPFAM" id="SSF53335">
    <property type="entry name" value="S-adenosyl-L-methionine-dependent methyltransferases"/>
    <property type="match status" value="1"/>
</dbReference>
<reference evidence="2 3" key="1">
    <citation type="submission" date="2019-01" db="EMBL/GenBank/DDBJ databases">
        <title>Geovibrio thiophilus DSM 11263, complete genome.</title>
        <authorList>
            <person name="Spring S."/>
            <person name="Bunk B."/>
            <person name="Sproer C."/>
        </authorList>
    </citation>
    <scope>NUCLEOTIDE SEQUENCE [LARGE SCALE GENOMIC DNA]</scope>
    <source>
        <strain evidence="2 3">DSM 11263</strain>
    </source>
</reference>
<keyword evidence="3" id="KW-1185">Reference proteome</keyword>
<dbReference type="NCBIfam" id="TIGR01444">
    <property type="entry name" value="fkbM_fam"/>
    <property type="match status" value="1"/>
</dbReference>
<dbReference type="OrthoDB" id="9812600at2"/>
<evidence type="ECO:0000313" key="3">
    <source>
        <dbReference type="Proteomes" id="UP000287502"/>
    </source>
</evidence>
<evidence type="ECO:0000259" key="1">
    <source>
        <dbReference type="Pfam" id="PF05050"/>
    </source>
</evidence>
<evidence type="ECO:0000313" key="2">
    <source>
        <dbReference type="EMBL" id="QAR32089.1"/>
    </source>
</evidence>